<gene>
    <name evidence="3" type="ORF">A5760_15310</name>
</gene>
<dbReference type="EMBL" id="LZSX01000074">
    <property type="protein sequence ID" value="OBB81669.1"/>
    <property type="molecule type" value="Genomic_DNA"/>
</dbReference>
<evidence type="ECO:0000256" key="2">
    <source>
        <dbReference type="SAM" id="MobiDB-lite"/>
    </source>
</evidence>
<dbReference type="Pfam" id="PF10738">
    <property type="entry name" value="Lpp-LpqN"/>
    <property type="match status" value="1"/>
</dbReference>
<evidence type="ECO:0000313" key="4">
    <source>
        <dbReference type="Proteomes" id="UP000091914"/>
    </source>
</evidence>
<feature type="compositionally biased region" description="Low complexity" evidence="2">
    <location>
        <begin position="29"/>
        <end position="53"/>
    </location>
</feature>
<reference evidence="3 4" key="1">
    <citation type="submission" date="2016-06" db="EMBL/GenBank/DDBJ databases">
        <authorList>
            <person name="Kjaerup R.B."/>
            <person name="Dalgaard T.S."/>
            <person name="Juul-Madsen H.R."/>
        </authorList>
    </citation>
    <scope>NUCLEOTIDE SEQUENCE [LARGE SCALE GENOMIC DNA]</scope>
    <source>
        <strain evidence="3 4">852002-51834_SCH5396731</strain>
    </source>
</reference>
<dbReference type="Gene3D" id="3.40.1000.10">
    <property type="entry name" value="Mog1/PsbP, alpha/beta/alpha sandwich"/>
    <property type="match status" value="1"/>
</dbReference>
<dbReference type="InterPro" id="IPR019674">
    <property type="entry name" value="Lipoprotein_LpqN/LpqT-like"/>
</dbReference>
<evidence type="ECO:0000256" key="1">
    <source>
        <dbReference type="ARBA" id="ARBA00022729"/>
    </source>
</evidence>
<dbReference type="AlphaFoldDB" id="A0A1A0VEM6"/>
<dbReference type="Proteomes" id="UP000091914">
    <property type="component" value="Unassembled WGS sequence"/>
</dbReference>
<accession>A0A1A0VEM6</accession>
<evidence type="ECO:0008006" key="5">
    <source>
        <dbReference type="Google" id="ProtNLM"/>
    </source>
</evidence>
<proteinExistence type="predicted"/>
<feature type="region of interest" description="Disordered" evidence="2">
    <location>
        <begin position="23"/>
        <end position="53"/>
    </location>
</feature>
<name>A0A1A0VEM6_9MYCO</name>
<protein>
    <recommendedName>
        <fullName evidence="5">Lipoprotein LpqN</fullName>
    </recommendedName>
</protein>
<dbReference type="OrthoDB" id="3826775at2"/>
<organism evidence="3 4">
    <name type="scientific">Mycobacterium colombiense</name>
    <dbReference type="NCBI Taxonomy" id="339268"/>
    <lineage>
        <taxon>Bacteria</taxon>
        <taxon>Bacillati</taxon>
        <taxon>Actinomycetota</taxon>
        <taxon>Actinomycetes</taxon>
        <taxon>Mycobacteriales</taxon>
        <taxon>Mycobacteriaceae</taxon>
        <taxon>Mycobacterium</taxon>
        <taxon>Mycobacterium avium complex (MAC)</taxon>
    </lineage>
</organism>
<evidence type="ECO:0000313" key="3">
    <source>
        <dbReference type="EMBL" id="OBB81669.1"/>
    </source>
</evidence>
<dbReference type="RefSeq" id="WP_064882858.1">
    <property type="nucleotide sequence ID" value="NZ_LZSX01000074.1"/>
</dbReference>
<dbReference type="PROSITE" id="PS51257">
    <property type="entry name" value="PROKAR_LIPOPROTEIN"/>
    <property type="match status" value="1"/>
</dbReference>
<comment type="caution">
    <text evidence="3">The sequence shown here is derived from an EMBL/GenBank/DDBJ whole genome shotgun (WGS) entry which is preliminary data.</text>
</comment>
<sequence length="227" mass="23216">MKHLTLATISVALSLALVGCGNDHKSGDKTSTSTSKSTTASTSTSGSSPTSAAPAAKAKYTIADYVKDNNISETPVHHGDPGPNVDLPVPAGWQLNQNSGTSYGGIVQSQPANPFDPPTVSALFSKLTGNVDAAKILQAAPGEVQNLPGYDGPGDGSAATLGGFQAWQLGGTYQKGGKTRVIAQKTVVIPSQGAIYVLQLNAEGLESDQLPLMDATHTIDDQITITG</sequence>
<keyword evidence="1" id="KW-0732">Signal</keyword>